<evidence type="ECO:0000256" key="1">
    <source>
        <dbReference type="SAM" id="MobiDB-lite"/>
    </source>
</evidence>
<dbReference type="Proteomes" id="UP000095192">
    <property type="component" value="Unassembled WGS sequence"/>
</dbReference>
<keyword evidence="3" id="KW-1185">Reference proteome</keyword>
<name>A0A1D3D6M1_9EIME</name>
<accession>A0A1D3D6M1</accession>
<organism evidence="2 3">
    <name type="scientific">Cyclospora cayetanensis</name>
    <dbReference type="NCBI Taxonomy" id="88456"/>
    <lineage>
        <taxon>Eukaryota</taxon>
        <taxon>Sar</taxon>
        <taxon>Alveolata</taxon>
        <taxon>Apicomplexa</taxon>
        <taxon>Conoidasida</taxon>
        <taxon>Coccidia</taxon>
        <taxon>Eucoccidiorida</taxon>
        <taxon>Eimeriorina</taxon>
        <taxon>Eimeriidae</taxon>
        <taxon>Cyclospora</taxon>
    </lineage>
</organism>
<sequence length="110" mass="12240">MCDNTGFGLPYLSPCAKHRNFQVIAEFYSGGSEEPWKQLRGPKNKQQPHPSCRGPMAASMGAPYAFGGPPLKSMTRRAALYQKLFQLPNWRISSLRRAGDASFPKREGPL</sequence>
<proteinExistence type="predicted"/>
<reference evidence="2 3" key="1">
    <citation type="journal article" date="2016" name="BMC Genomics">
        <title>Comparative genomics reveals Cyclospora cayetanensis possesses coccidia-like metabolism and invasion components but unique surface antigens.</title>
        <authorList>
            <person name="Liu S."/>
            <person name="Wang L."/>
            <person name="Zheng H."/>
            <person name="Xu Z."/>
            <person name="Roellig D.M."/>
            <person name="Li N."/>
            <person name="Frace M.A."/>
            <person name="Tang K."/>
            <person name="Arrowood M.J."/>
            <person name="Moss D.M."/>
            <person name="Zhang L."/>
            <person name="Feng Y."/>
            <person name="Xiao L."/>
        </authorList>
    </citation>
    <scope>NUCLEOTIDE SEQUENCE [LARGE SCALE GENOMIC DNA]</scope>
    <source>
        <strain evidence="2 3">CHN_HEN01</strain>
    </source>
</reference>
<dbReference type="AlphaFoldDB" id="A0A1D3D6M1"/>
<gene>
    <name evidence="2" type="ORF">cyc_08283</name>
</gene>
<dbReference type="InParanoid" id="A0A1D3D6M1"/>
<dbReference type="VEuPathDB" id="ToxoDB:cyc_08283"/>
<evidence type="ECO:0000313" key="3">
    <source>
        <dbReference type="Proteomes" id="UP000095192"/>
    </source>
</evidence>
<protein>
    <submittedName>
        <fullName evidence="2">Uncharacterized protein</fullName>
    </submittedName>
</protein>
<dbReference type="EMBL" id="JROU02000510">
    <property type="protein sequence ID" value="OEH79088.1"/>
    <property type="molecule type" value="Genomic_DNA"/>
</dbReference>
<evidence type="ECO:0000313" key="2">
    <source>
        <dbReference type="EMBL" id="OEH79088.1"/>
    </source>
</evidence>
<feature type="region of interest" description="Disordered" evidence="1">
    <location>
        <begin position="33"/>
        <end position="54"/>
    </location>
</feature>
<comment type="caution">
    <text evidence="2">The sequence shown here is derived from an EMBL/GenBank/DDBJ whole genome shotgun (WGS) entry which is preliminary data.</text>
</comment>